<comment type="caution">
    <text evidence="6">The sequence shown here is derived from an EMBL/GenBank/DDBJ whole genome shotgun (WGS) entry which is preliminary data.</text>
</comment>
<gene>
    <name evidence="6" type="ORF">PHISCL_07497</name>
</gene>
<evidence type="ECO:0000256" key="3">
    <source>
        <dbReference type="ARBA" id="ARBA00022723"/>
    </source>
</evidence>
<accession>A0A3A2ZT51</accession>
<evidence type="ECO:0000313" key="6">
    <source>
        <dbReference type="EMBL" id="RJE20161.1"/>
    </source>
</evidence>
<keyword evidence="3" id="KW-0479">Metal-binding</keyword>
<evidence type="ECO:0000256" key="4">
    <source>
        <dbReference type="ARBA" id="ARBA00023004"/>
    </source>
</evidence>
<dbReference type="EMBL" id="MVGC01000333">
    <property type="protein sequence ID" value="RJE20161.1"/>
    <property type="molecule type" value="Genomic_DNA"/>
</dbReference>
<name>A0A3A2ZT51_9EURO</name>
<protein>
    <submittedName>
        <fullName evidence="6">Phenylacetaldoxime dehydratase</fullName>
    </submittedName>
</protein>
<dbReference type="Pfam" id="PF13816">
    <property type="entry name" value="Dehydratase_hem"/>
    <property type="match status" value="1"/>
</dbReference>
<evidence type="ECO:0000256" key="1">
    <source>
        <dbReference type="ARBA" id="ARBA00001970"/>
    </source>
</evidence>
<sequence>MLESAIPKHLQQERTTAVSTPENYVPPFPAYCARFPQNTKDLVMAVVGAQYASPADHDGVAISHLSGFMKNSPDTDTRPSFWELASVIDSTGAYNIAVIAYWPNKASYTGWTTASGFQTWWEGINPEEERHGWFLEVFFPSFERFETVFSDNEVPEGAANMRESVSGPMKEHGYFGSMRDRLPIAQTDNLVGEPAHFSKNPAADKSKRRIRVPGKQNLTVIRSGQDWSNTRPEERTLYVETMQPVLTKGMNFLRDQGEEIGCYSCRLMDVIDPESFEANKDRTFGLAYFDDLSSLERWSKRHKTHLDIFGGFLQYTKRLDNNISLRLFHELLVLTPEQQLFEYVGCHEKFGMLVSLSDNQ</sequence>
<keyword evidence="4" id="KW-0408">Iron</keyword>
<keyword evidence="7" id="KW-1185">Reference proteome</keyword>
<proteinExistence type="predicted"/>
<organism evidence="6 7">
    <name type="scientific">Aspergillus sclerotialis</name>
    <dbReference type="NCBI Taxonomy" id="2070753"/>
    <lineage>
        <taxon>Eukaryota</taxon>
        <taxon>Fungi</taxon>
        <taxon>Dikarya</taxon>
        <taxon>Ascomycota</taxon>
        <taxon>Pezizomycotina</taxon>
        <taxon>Eurotiomycetes</taxon>
        <taxon>Eurotiomycetidae</taxon>
        <taxon>Eurotiales</taxon>
        <taxon>Aspergillaceae</taxon>
        <taxon>Aspergillus</taxon>
        <taxon>Aspergillus subgen. Polypaecilum</taxon>
    </lineage>
</organism>
<evidence type="ECO:0000313" key="7">
    <source>
        <dbReference type="Proteomes" id="UP000266188"/>
    </source>
</evidence>
<dbReference type="STRING" id="2070753.A0A3A2ZT51"/>
<dbReference type="InterPro" id="IPR025702">
    <property type="entry name" value="OXD"/>
</dbReference>
<evidence type="ECO:0000256" key="5">
    <source>
        <dbReference type="ARBA" id="ARBA00023239"/>
    </source>
</evidence>
<evidence type="ECO:0000256" key="2">
    <source>
        <dbReference type="ARBA" id="ARBA00022617"/>
    </source>
</evidence>
<dbReference type="GO" id="GO:0046872">
    <property type="term" value="F:metal ion binding"/>
    <property type="evidence" value="ECO:0007669"/>
    <property type="project" value="UniProtKB-KW"/>
</dbReference>
<keyword evidence="2" id="KW-0349">Heme</keyword>
<keyword evidence="5" id="KW-0456">Lyase</keyword>
<comment type="cofactor">
    <cofactor evidence="1">
        <name>heme b</name>
        <dbReference type="ChEBI" id="CHEBI:60344"/>
    </cofactor>
</comment>
<dbReference type="Proteomes" id="UP000266188">
    <property type="component" value="Unassembled WGS sequence"/>
</dbReference>
<dbReference type="GO" id="GO:0016829">
    <property type="term" value="F:lyase activity"/>
    <property type="evidence" value="ECO:0007669"/>
    <property type="project" value="UniProtKB-KW"/>
</dbReference>
<dbReference type="OrthoDB" id="3359285at2759"/>
<reference evidence="7" key="1">
    <citation type="submission" date="2017-02" db="EMBL/GenBank/DDBJ databases">
        <authorList>
            <person name="Tafer H."/>
            <person name="Lopandic K."/>
        </authorList>
    </citation>
    <scope>NUCLEOTIDE SEQUENCE [LARGE SCALE GENOMIC DNA]</scope>
    <source>
        <strain evidence="7">CBS 366.77</strain>
    </source>
</reference>
<dbReference type="AlphaFoldDB" id="A0A3A2ZT51"/>